<feature type="transmembrane region" description="Helical" evidence="15">
    <location>
        <begin position="206"/>
        <end position="225"/>
    </location>
</feature>
<dbReference type="OrthoDB" id="5378633at2759"/>
<dbReference type="InParanoid" id="A0A177C111"/>
<accession>A0A177C111</accession>
<dbReference type="EMBL" id="KV441558">
    <property type="protein sequence ID" value="OAG01106.1"/>
    <property type="molecule type" value="Genomic_DNA"/>
</dbReference>
<dbReference type="SMART" id="SM00747">
    <property type="entry name" value="CFEM"/>
    <property type="match status" value="1"/>
</dbReference>
<keyword evidence="14" id="KW-0479">Metal-binding</keyword>
<feature type="disulfide bond" evidence="14">
    <location>
        <begin position="27"/>
        <end position="67"/>
    </location>
</feature>
<evidence type="ECO:0000313" key="18">
    <source>
        <dbReference type="EMBL" id="OAG01106.1"/>
    </source>
</evidence>
<feature type="transmembrane region" description="Helical" evidence="15">
    <location>
        <begin position="127"/>
        <end position="149"/>
    </location>
</feature>
<evidence type="ECO:0000259" key="17">
    <source>
        <dbReference type="PROSITE" id="PS52012"/>
    </source>
</evidence>
<evidence type="ECO:0000256" key="5">
    <source>
        <dbReference type="ARBA" id="ARBA00022525"/>
    </source>
</evidence>
<feature type="disulfide bond" evidence="14">
    <location>
        <begin position="31"/>
        <end position="62"/>
    </location>
</feature>
<dbReference type="GO" id="GO:0046872">
    <property type="term" value="F:metal ion binding"/>
    <property type="evidence" value="ECO:0007669"/>
    <property type="project" value="UniProtKB-UniRule"/>
</dbReference>
<evidence type="ECO:0000313" key="19">
    <source>
        <dbReference type="Proteomes" id="UP000077069"/>
    </source>
</evidence>
<feature type="signal peptide" evidence="16">
    <location>
        <begin position="1"/>
        <end position="19"/>
    </location>
</feature>
<feature type="domain" description="CFEM" evidence="17">
    <location>
        <begin position="1"/>
        <end position="110"/>
    </location>
</feature>
<dbReference type="InterPro" id="IPR008427">
    <property type="entry name" value="Extracellular_membr_CFEM_dom"/>
</dbReference>
<evidence type="ECO:0000256" key="8">
    <source>
        <dbReference type="ARBA" id="ARBA00022729"/>
    </source>
</evidence>
<evidence type="ECO:0000256" key="6">
    <source>
        <dbReference type="ARBA" id="ARBA00022622"/>
    </source>
</evidence>
<evidence type="ECO:0000256" key="13">
    <source>
        <dbReference type="ARBA" id="ARBA00038359"/>
    </source>
</evidence>
<evidence type="ECO:0000256" key="9">
    <source>
        <dbReference type="ARBA" id="ARBA00022989"/>
    </source>
</evidence>
<evidence type="ECO:0000256" key="7">
    <source>
        <dbReference type="ARBA" id="ARBA00022692"/>
    </source>
</evidence>
<feature type="chain" id="PRO_5008057562" description="CFEM domain-containing protein" evidence="16">
    <location>
        <begin position="20"/>
        <end position="420"/>
    </location>
</feature>
<keyword evidence="7 15" id="KW-0812">Transmembrane</keyword>
<feature type="transmembrane region" description="Helical" evidence="15">
    <location>
        <begin position="95"/>
        <end position="115"/>
    </location>
</feature>
<proteinExistence type="inferred from homology"/>
<dbReference type="InterPro" id="IPR049326">
    <property type="entry name" value="Rhodopsin_dom_fungi"/>
</dbReference>
<evidence type="ECO:0000256" key="15">
    <source>
        <dbReference type="SAM" id="Phobius"/>
    </source>
</evidence>
<evidence type="ECO:0000256" key="16">
    <source>
        <dbReference type="SAM" id="SignalP"/>
    </source>
</evidence>
<evidence type="ECO:0000256" key="14">
    <source>
        <dbReference type="PROSITE-ProRule" id="PRU01356"/>
    </source>
</evidence>
<keyword evidence="8 16" id="KW-0732">Signal</keyword>
<keyword evidence="5" id="KW-0964">Secreted</keyword>
<protein>
    <recommendedName>
        <fullName evidence="17">CFEM domain-containing protein</fullName>
    </recommendedName>
</protein>
<evidence type="ECO:0000256" key="1">
    <source>
        <dbReference type="ARBA" id="ARBA00004141"/>
    </source>
</evidence>
<keyword evidence="10 15" id="KW-0472">Membrane</keyword>
<dbReference type="PROSITE" id="PS52012">
    <property type="entry name" value="CFEM"/>
    <property type="match status" value="1"/>
</dbReference>
<feature type="disulfide bond" evidence="14">
    <location>
        <begin position="50"/>
        <end position="83"/>
    </location>
</feature>
<feature type="binding site" description="axial binding residue" evidence="14">
    <location>
        <position position="45"/>
    </location>
    <ligand>
        <name>heme</name>
        <dbReference type="ChEBI" id="CHEBI:30413"/>
    </ligand>
    <ligandPart>
        <name>Fe</name>
        <dbReference type="ChEBI" id="CHEBI:18248"/>
    </ligandPart>
</feature>
<dbReference type="Pfam" id="PF05730">
    <property type="entry name" value="CFEM"/>
    <property type="match status" value="1"/>
</dbReference>
<dbReference type="Proteomes" id="UP000077069">
    <property type="component" value="Unassembled WGS sequence"/>
</dbReference>
<keyword evidence="12" id="KW-0449">Lipoprotein</keyword>
<comment type="similarity">
    <text evidence="4">Belongs to the RBT5 family.</text>
</comment>
<evidence type="ECO:0000256" key="2">
    <source>
        <dbReference type="ARBA" id="ARBA00004589"/>
    </source>
</evidence>
<dbReference type="PANTHER" id="PTHR33048">
    <property type="entry name" value="PTH11-LIKE INTEGRAL MEMBRANE PROTEIN (AFU_ORTHOLOGUE AFUA_5G11245)"/>
    <property type="match status" value="1"/>
</dbReference>
<keyword evidence="6" id="KW-0336">GPI-anchor</keyword>
<dbReference type="InterPro" id="IPR052337">
    <property type="entry name" value="SAT4-like"/>
</dbReference>
<feature type="disulfide bond" evidence="14">
    <location>
        <begin position="41"/>
        <end position="48"/>
    </location>
</feature>
<evidence type="ECO:0000256" key="11">
    <source>
        <dbReference type="ARBA" id="ARBA00023157"/>
    </source>
</evidence>
<dbReference type="AlphaFoldDB" id="A0A177C111"/>
<feature type="transmembrane region" description="Helical" evidence="15">
    <location>
        <begin position="288"/>
        <end position="307"/>
    </location>
</feature>
<sequence length="420" mass="47151">MRSCYVFLLLVGFIVAVQTQLTPPPECGALCLKNAIAASNCSSTDTLCICTDTQLTQTAELCVATTCTVRESLSTKNYSMATCGAPVRDETWSTLWLGIGFFILSLVTLLLRVLSRWVCDTPFYWDDYAMFGAIVSAAGFAGTSIALYVHGLGKDIWTVSFNDITYMLIAYYHGEWVYSIAVFFTMTSLLLFYLRIFPTRSVKIQVWIVMTVVILYTVLGALISINQCTPIRGAWEYWDGEEKFHCRNRNALGWASAIWKMVLDVAIILLPLRPLSQLALSKKKKAQVILMFAVGIFVTLVSMLRLRSLASFADSHNATWDYKEMGYWSQIEVHVGNVCACMPGIYSLLKKFWPKIIGTKQESSHMMDTIGSVKPKMKVQSRMRLTLGDEEDFVRLEDEDYVILNKGQPKAASIASKTSR</sequence>
<keyword evidence="6" id="KW-0325">Glycoprotein</keyword>
<gene>
    <name evidence="18" type="ORF">CC84DRAFT_1229840</name>
</gene>
<evidence type="ECO:0000256" key="4">
    <source>
        <dbReference type="ARBA" id="ARBA00010031"/>
    </source>
</evidence>
<dbReference type="PANTHER" id="PTHR33048:SF143">
    <property type="entry name" value="EXTRACELLULAR MEMBRANE PROTEIN CFEM DOMAIN-CONTAINING PROTEIN-RELATED"/>
    <property type="match status" value="1"/>
</dbReference>
<dbReference type="GO" id="GO:0098552">
    <property type="term" value="C:side of membrane"/>
    <property type="evidence" value="ECO:0007669"/>
    <property type="project" value="UniProtKB-KW"/>
</dbReference>
<reference evidence="18 19" key="1">
    <citation type="submission" date="2016-05" db="EMBL/GenBank/DDBJ databases">
        <title>Comparative analysis of secretome profiles of manganese(II)-oxidizing ascomycete fungi.</title>
        <authorList>
            <consortium name="DOE Joint Genome Institute"/>
            <person name="Zeiner C.A."/>
            <person name="Purvine S.O."/>
            <person name="Zink E.M."/>
            <person name="Wu S."/>
            <person name="Pasa-Tolic L."/>
            <person name="Chaput D.L."/>
            <person name="Haridas S."/>
            <person name="Grigoriev I.V."/>
            <person name="Santelli C.M."/>
            <person name="Hansel C.M."/>
        </authorList>
    </citation>
    <scope>NUCLEOTIDE SEQUENCE [LARGE SCALE GENOMIC DNA]</scope>
    <source>
        <strain evidence="18 19">AP3s5-JAC2a</strain>
    </source>
</reference>
<dbReference type="RefSeq" id="XP_018031471.1">
    <property type="nucleotide sequence ID" value="XM_018183678.1"/>
</dbReference>
<keyword evidence="14" id="KW-0408">Iron</keyword>
<keyword evidence="9 15" id="KW-1133">Transmembrane helix</keyword>
<feature type="transmembrane region" description="Helical" evidence="15">
    <location>
        <begin position="257"/>
        <end position="276"/>
    </location>
</feature>
<comment type="subcellular location">
    <subcellularLocation>
        <location evidence="2">Membrane</location>
        <topology evidence="2">Lipid-anchor</topology>
        <topology evidence="2">GPI-anchor</topology>
    </subcellularLocation>
    <subcellularLocation>
        <location evidence="1">Membrane</location>
        <topology evidence="1">Multi-pass membrane protein</topology>
    </subcellularLocation>
    <subcellularLocation>
        <location evidence="3">Secreted</location>
    </subcellularLocation>
</comment>
<name>A0A177C111_9PLEO</name>
<dbReference type="STRING" id="1460663.A0A177C111"/>
<evidence type="ECO:0000256" key="10">
    <source>
        <dbReference type="ARBA" id="ARBA00023136"/>
    </source>
</evidence>
<dbReference type="Pfam" id="PF20684">
    <property type="entry name" value="Fung_rhodopsin"/>
    <property type="match status" value="1"/>
</dbReference>
<organism evidence="18 19">
    <name type="scientific">Paraphaeosphaeria sporulosa</name>
    <dbReference type="NCBI Taxonomy" id="1460663"/>
    <lineage>
        <taxon>Eukaryota</taxon>
        <taxon>Fungi</taxon>
        <taxon>Dikarya</taxon>
        <taxon>Ascomycota</taxon>
        <taxon>Pezizomycotina</taxon>
        <taxon>Dothideomycetes</taxon>
        <taxon>Pleosporomycetidae</taxon>
        <taxon>Pleosporales</taxon>
        <taxon>Massarineae</taxon>
        <taxon>Didymosphaeriaceae</taxon>
        <taxon>Paraphaeosphaeria</taxon>
    </lineage>
</organism>
<feature type="transmembrane region" description="Helical" evidence="15">
    <location>
        <begin position="176"/>
        <end position="194"/>
    </location>
</feature>
<comment type="similarity">
    <text evidence="13">Belongs to the SAT4 family.</text>
</comment>
<keyword evidence="11 14" id="KW-1015">Disulfide bond</keyword>
<dbReference type="GO" id="GO:0005576">
    <property type="term" value="C:extracellular region"/>
    <property type="evidence" value="ECO:0007669"/>
    <property type="project" value="UniProtKB-SubCell"/>
</dbReference>
<dbReference type="GeneID" id="28767164"/>
<evidence type="ECO:0000256" key="12">
    <source>
        <dbReference type="ARBA" id="ARBA00023288"/>
    </source>
</evidence>
<keyword evidence="19" id="KW-1185">Reference proteome</keyword>
<keyword evidence="14" id="KW-0349">Heme</keyword>
<evidence type="ECO:0000256" key="3">
    <source>
        <dbReference type="ARBA" id="ARBA00004613"/>
    </source>
</evidence>